<accession>A0A532V1B1</accession>
<dbReference type="EMBL" id="NJBO01000015">
    <property type="protein sequence ID" value="TKJ40939.1"/>
    <property type="molecule type" value="Genomic_DNA"/>
</dbReference>
<keyword evidence="1" id="KW-0472">Membrane</keyword>
<dbReference type="Proteomes" id="UP000317778">
    <property type="component" value="Unassembled WGS sequence"/>
</dbReference>
<evidence type="ECO:0000313" key="3">
    <source>
        <dbReference type="Proteomes" id="UP000317778"/>
    </source>
</evidence>
<comment type="caution">
    <text evidence="2">The sequence shown here is derived from an EMBL/GenBank/DDBJ whole genome shotgun (WGS) entry which is preliminary data.</text>
</comment>
<proteinExistence type="predicted"/>
<evidence type="ECO:0000313" key="2">
    <source>
        <dbReference type="EMBL" id="TKJ40939.1"/>
    </source>
</evidence>
<evidence type="ECO:0000256" key="1">
    <source>
        <dbReference type="SAM" id="Phobius"/>
    </source>
</evidence>
<keyword evidence="1" id="KW-0812">Transmembrane</keyword>
<name>A0A532V1B1_UNCT6</name>
<keyword evidence="1" id="KW-1133">Transmembrane helix</keyword>
<gene>
    <name evidence="2" type="ORF">CEE36_08720</name>
</gene>
<sequence length="83" mass="9134">MKTLDIIRTALLGALALLVLIGVIGMFSINKRLTKIESSTIRIAQATYLISEAPIMDLELIKPNIIGAETWSLPVGAWRWNGK</sequence>
<feature type="transmembrane region" description="Helical" evidence="1">
    <location>
        <begin position="6"/>
        <end position="29"/>
    </location>
</feature>
<protein>
    <submittedName>
        <fullName evidence="2">Uncharacterized protein</fullName>
    </submittedName>
</protein>
<organism evidence="2 3">
    <name type="scientific">candidate division TA06 bacterium B3_TA06</name>
    <dbReference type="NCBI Taxonomy" id="2012487"/>
    <lineage>
        <taxon>Bacteria</taxon>
        <taxon>Bacteria division TA06</taxon>
    </lineage>
</organism>
<dbReference type="AlphaFoldDB" id="A0A532V1B1"/>
<reference evidence="2 3" key="1">
    <citation type="submission" date="2017-06" db="EMBL/GenBank/DDBJ databases">
        <title>Novel microbial phyla capable of carbon fixation and sulfur reduction in deep-sea sediments.</title>
        <authorList>
            <person name="Huang J."/>
            <person name="Baker B."/>
            <person name="Wang Y."/>
        </authorList>
    </citation>
    <scope>NUCLEOTIDE SEQUENCE [LARGE SCALE GENOMIC DNA]</scope>
    <source>
        <strain evidence="2">B3_TA06</strain>
    </source>
</reference>